<proteinExistence type="predicted"/>
<feature type="transmembrane region" description="Helical" evidence="1">
    <location>
        <begin position="38"/>
        <end position="60"/>
    </location>
</feature>
<geneLocation type="plasmid" evidence="2 3">
    <name>pSID</name>
</geneLocation>
<evidence type="ECO:0000313" key="2">
    <source>
        <dbReference type="EMBL" id="QOW01967.1"/>
    </source>
</evidence>
<keyword evidence="3" id="KW-1185">Reference proteome</keyword>
<keyword evidence="1" id="KW-0812">Transmembrane</keyword>
<gene>
    <name evidence="2" type="ORF">INP59_26705</name>
</gene>
<evidence type="ECO:0000313" key="3">
    <source>
        <dbReference type="Proteomes" id="UP000593818"/>
    </source>
</evidence>
<protein>
    <submittedName>
        <fullName evidence="2">Uncharacterized protein</fullName>
    </submittedName>
</protein>
<organism evidence="2 3">
    <name type="scientific">Rhodococcus pyridinivorans</name>
    <dbReference type="NCBI Taxonomy" id="103816"/>
    <lineage>
        <taxon>Bacteria</taxon>
        <taxon>Bacillati</taxon>
        <taxon>Actinomycetota</taxon>
        <taxon>Actinomycetes</taxon>
        <taxon>Mycobacteriales</taxon>
        <taxon>Nocardiaceae</taxon>
        <taxon>Rhodococcus</taxon>
    </lineage>
</organism>
<dbReference type="AlphaFoldDB" id="A0A7M2XVV6"/>
<dbReference type="EMBL" id="CP063453">
    <property type="protein sequence ID" value="QOW01967.1"/>
    <property type="molecule type" value="Genomic_DNA"/>
</dbReference>
<dbReference type="RefSeq" id="WP_193904229.1">
    <property type="nucleotide sequence ID" value="NZ_CP063453.1"/>
</dbReference>
<sequence>MSAGDNSSRIISHDWTNLFRHRSRQFSMDEFRLPGVDWVGAGVAGGAALSIGIGTTLLLWLLGIGWWWIGLLVGIVAGGAVYPVVAKDTEGRVTPLESTTLWIDYHLFQPAMLQGTGKDEYPTDLHWQAILYRPEDMPDYSDSFPTPAPYGTYRK</sequence>
<keyword evidence="1" id="KW-1133">Transmembrane helix</keyword>
<name>A0A7M2XVV6_9NOCA</name>
<dbReference type="Proteomes" id="UP000593818">
    <property type="component" value="Plasmid pSID"/>
</dbReference>
<evidence type="ECO:0000256" key="1">
    <source>
        <dbReference type="SAM" id="Phobius"/>
    </source>
</evidence>
<accession>A0A7M2XVV6</accession>
<keyword evidence="2" id="KW-0614">Plasmid</keyword>
<feature type="transmembrane region" description="Helical" evidence="1">
    <location>
        <begin position="66"/>
        <end position="85"/>
    </location>
</feature>
<keyword evidence="1" id="KW-0472">Membrane</keyword>
<reference evidence="2 3" key="1">
    <citation type="submission" date="2020-10" db="EMBL/GenBank/DDBJ databases">
        <title>Whole genome sequence of oil-degrading bacteria Rhodococcus pyridinivorans strain 5Ap.</title>
        <authorList>
            <person name="Akhremchuk A.E."/>
            <person name="Valentovich L.N."/>
            <person name="Charniauskaya M.I."/>
            <person name="Bukliarevich H.A."/>
            <person name="Titok M.A."/>
        </authorList>
    </citation>
    <scope>NUCLEOTIDE SEQUENCE [LARGE SCALE GENOMIC DNA]</scope>
    <source>
        <strain evidence="2 3">5Ap</strain>
        <plasmid evidence="2 3">pSID</plasmid>
    </source>
</reference>